<evidence type="ECO:0000256" key="2">
    <source>
        <dbReference type="SAM" id="Phobius"/>
    </source>
</evidence>
<feature type="transmembrane region" description="Helical" evidence="2">
    <location>
        <begin position="108"/>
        <end position="126"/>
    </location>
</feature>
<feature type="region of interest" description="Disordered" evidence="1">
    <location>
        <begin position="135"/>
        <end position="179"/>
    </location>
</feature>
<reference evidence="3 4" key="2">
    <citation type="submission" date="2018-03" db="EMBL/GenBank/DDBJ databases">
        <authorList>
            <person name="Keele B.F."/>
        </authorList>
    </citation>
    <scope>NUCLEOTIDE SEQUENCE [LARGE SCALE GENOMIC DNA]</scope>
    <source>
        <strain evidence="3 4">D13</strain>
    </source>
</reference>
<evidence type="ECO:0000256" key="1">
    <source>
        <dbReference type="SAM" id="MobiDB-lite"/>
    </source>
</evidence>
<keyword evidence="4" id="KW-1185">Reference proteome</keyword>
<name>A0A2P1PVY2_9GAMM</name>
<keyword evidence="2" id="KW-1133">Transmembrane helix</keyword>
<feature type="compositionally biased region" description="Low complexity" evidence="1">
    <location>
        <begin position="142"/>
        <end position="152"/>
    </location>
</feature>
<dbReference type="OrthoDB" id="5955962at2"/>
<dbReference type="EMBL" id="CP027860">
    <property type="protein sequence ID" value="AVP98999.1"/>
    <property type="molecule type" value="Genomic_DNA"/>
</dbReference>
<organism evidence="3 4">
    <name type="scientific">Ahniella affigens</name>
    <dbReference type="NCBI Taxonomy" id="2021234"/>
    <lineage>
        <taxon>Bacteria</taxon>
        <taxon>Pseudomonadati</taxon>
        <taxon>Pseudomonadota</taxon>
        <taxon>Gammaproteobacteria</taxon>
        <taxon>Lysobacterales</taxon>
        <taxon>Rhodanobacteraceae</taxon>
        <taxon>Ahniella</taxon>
    </lineage>
</organism>
<dbReference type="Proteomes" id="UP000241074">
    <property type="component" value="Chromosome"/>
</dbReference>
<protein>
    <recommendedName>
        <fullName evidence="5">Pathogenicity-like protein</fullName>
    </recommendedName>
</protein>
<accession>A0A2P1PVY2</accession>
<proteinExistence type="predicted"/>
<gene>
    <name evidence="3" type="ORF">C7S18_18260</name>
</gene>
<dbReference type="RefSeq" id="WP_106892918.1">
    <property type="nucleotide sequence ID" value="NZ_CP027860.1"/>
</dbReference>
<evidence type="ECO:0000313" key="3">
    <source>
        <dbReference type="EMBL" id="AVP98999.1"/>
    </source>
</evidence>
<evidence type="ECO:0008006" key="5">
    <source>
        <dbReference type="Google" id="ProtNLM"/>
    </source>
</evidence>
<sequence>MRQIYSSQRLENVDKVEALMQEADIETYVSGRDKLRRDRRRRFSYTERGQQGEWPAVWVVNADDLPKARDIMRDAGLMGSTRPEYAAATTLPTRVQTPESLASKVRRGLLILVVVTAVMMGMWWAITTPERNRPAPAPKPLMPAAATAVAPEVPQPAAPEPASSDNPNVIVIEDLGDGS</sequence>
<keyword evidence="2" id="KW-0472">Membrane</keyword>
<dbReference type="KEGG" id="xba:C7S18_18260"/>
<evidence type="ECO:0000313" key="4">
    <source>
        <dbReference type="Proteomes" id="UP000241074"/>
    </source>
</evidence>
<keyword evidence="2" id="KW-0812">Transmembrane</keyword>
<reference evidence="3 4" key="1">
    <citation type="submission" date="2018-03" db="EMBL/GenBank/DDBJ databases">
        <title>Ahniella affigens gen. nov., sp. nov., a gammaproteobacterium isolated from sandy soil near a stream.</title>
        <authorList>
            <person name="Ko Y."/>
            <person name="Kim J.-H."/>
        </authorList>
    </citation>
    <scope>NUCLEOTIDE SEQUENCE [LARGE SCALE GENOMIC DNA]</scope>
    <source>
        <strain evidence="3 4">D13</strain>
    </source>
</reference>
<dbReference type="AlphaFoldDB" id="A0A2P1PVY2"/>